<comment type="subcellular location">
    <subcellularLocation>
        <location evidence="1">Membrane</location>
        <topology evidence="1">Multi-pass membrane protein</topology>
    </subcellularLocation>
</comment>
<dbReference type="InterPro" id="IPR007267">
    <property type="entry name" value="GtrA_DPMS_TM"/>
</dbReference>
<dbReference type="EMBL" id="FMHT01000003">
    <property type="protein sequence ID" value="SCL27561.1"/>
    <property type="molecule type" value="Genomic_DNA"/>
</dbReference>
<evidence type="ECO:0000256" key="5">
    <source>
        <dbReference type="ARBA" id="ARBA00023136"/>
    </source>
</evidence>
<feature type="region of interest" description="Disordered" evidence="6">
    <location>
        <begin position="200"/>
        <end position="235"/>
    </location>
</feature>
<evidence type="ECO:0000256" key="3">
    <source>
        <dbReference type="ARBA" id="ARBA00022692"/>
    </source>
</evidence>
<dbReference type="Proteomes" id="UP000199699">
    <property type="component" value="Unassembled WGS sequence"/>
</dbReference>
<dbReference type="PANTHER" id="PTHR38459">
    <property type="entry name" value="PROPHAGE BACTOPRENOL-LINKED GLUCOSE TRANSLOCASE HOMOLOG"/>
    <property type="match status" value="1"/>
</dbReference>
<organism evidence="9 10">
    <name type="scientific">Micromonospora nigra</name>
    <dbReference type="NCBI Taxonomy" id="145857"/>
    <lineage>
        <taxon>Bacteria</taxon>
        <taxon>Bacillati</taxon>
        <taxon>Actinomycetota</taxon>
        <taxon>Actinomycetes</taxon>
        <taxon>Micromonosporales</taxon>
        <taxon>Micromonosporaceae</taxon>
        <taxon>Micromonospora</taxon>
    </lineage>
</organism>
<dbReference type="AlphaFoldDB" id="A0A1C6SDU0"/>
<evidence type="ECO:0000256" key="4">
    <source>
        <dbReference type="ARBA" id="ARBA00022989"/>
    </source>
</evidence>
<evidence type="ECO:0000256" key="1">
    <source>
        <dbReference type="ARBA" id="ARBA00004141"/>
    </source>
</evidence>
<feature type="compositionally biased region" description="Low complexity" evidence="6">
    <location>
        <begin position="200"/>
        <end position="219"/>
    </location>
</feature>
<keyword evidence="10" id="KW-1185">Reference proteome</keyword>
<name>A0A1C6SDU0_9ACTN</name>
<dbReference type="GO" id="GO:0000271">
    <property type="term" value="P:polysaccharide biosynthetic process"/>
    <property type="evidence" value="ECO:0007669"/>
    <property type="project" value="InterPro"/>
</dbReference>
<evidence type="ECO:0000256" key="2">
    <source>
        <dbReference type="ARBA" id="ARBA00009399"/>
    </source>
</evidence>
<comment type="similarity">
    <text evidence="2">Belongs to the GtrA family.</text>
</comment>
<keyword evidence="3 7" id="KW-0812">Transmembrane</keyword>
<dbReference type="STRING" id="145857.GA0070616_3523"/>
<feature type="transmembrane region" description="Helical" evidence="7">
    <location>
        <begin position="68"/>
        <end position="86"/>
    </location>
</feature>
<feature type="domain" description="GtrA/DPMS transmembrane" evidence="8">
    <location>
        <begin position="41"/>
        <end position="162"/>
    </location>
</feature>
<evidence type="ECO:0000259" key="8">
    <source>
        <dbReference type="Pfam" id="PF04138"/>
    </source>
</evidence>
<dbReference type="InterPro" id="IPR051401">
    <property type="entry name" value="GtrA_CellWall_Glycosyl"/>
</dbReference>
<evidence type="ECO:0000313" key="10">
    <source>
        <dbReference type="Proteomes" id="UP000199699"/>
    </source>
</evidence>
<dbReference type="PANTHER" id="PTHR38459:SF1">
    <property type="entry name" value="PROPHAGE BACTOPRENOL-LINKED GLUCOSE TRANSLOCASE HOMOLOG"/>
    <property type="match status" value="1"/>
</dbReference>
<evidence type="ECO:0000313" key="9">
    <source>
        <dbReference type="EMBL" id="SCL27561.1"/>
    </source>
</evidence>
<feature type="transmembrane region" description="Helical" evidence="7">
    <location>
        <begin position="39"/>
        <end position="62"/>
    </location>
</feature>
<dbReference type="Pfam" id="PF04138">
    <property type="entry name" value="GtrA_DPMS_TM"/>
    <property type="match status" value="1"/>
</dbReference>
<keyword evidence="5 7" id="KW-0472">Membrane</keyword>
<evidence type="ECO:0000256" key="6">
    <source>
        <dbReference type="SAM" id="MobiDB-lite"/>
    </source>
</evidence>
<gene>
    <name evidence="9" type="ORF">GA0070616_3523</name>
</gene>
<feature type="transmembrane region" description="Helical" evidence="7">
    <location>
        <begin position="132"/>
        <end position="152"/>
    </location>
</feature>
<evidence type="ECO:0000256" key="7">
    <source>
        <dbReference type="SAM" id="Phobius"/>
    </source>
</evidence>
<dbReference type="GO" id="GO:0005886">
    <property type="term" value="C:plasma membrane"/>
    <property type="evidence" value="ECO:0007669"/>
    <property type="project" value="TreeGrafter"/>
</dbReference>
<feature type="transmembrane region" description="Helical" evidence="7">
    <location>
        <begin position="106"/>
        <end position="126"/>
    </location>
</feature>
<accession>A0A1C6SDU0</accession>
<proteinExistence type="inferred from homology"/>
<reference evidence="9 10" key="1">
    <citation type="submission" date="2016-06" db="EMBL/GenBank/DDBJ databases">
        <authorList>
            <person name="Kjaerup R.B."/>
            <person name="Dalgaard T.S."/>
            <person name="Juul-Madsen H.R."/>
        </authorList>
    </citation>
    <scope>NUCLEOTIDE SEQUENCE [LARGE SCALE GENOMIC DNA]</scope>
    <source>
        <strain evidence="9 10">DSM 43818</strain>
    </source>
</reference>
<keyword evidence="4 7" id="KW-1133">Transmembrane helix</keyword>
<protein>
    <submittedName>
        <fullName evidence="9">Putative flippase GtrA (Transmembrane translocase of bactoprenol-linked glucose)</fullName>
    </submittedName>
</protein>
<sequence>MTAPTPSGRNLPAPSCPKVFRMRLVRLLPQRWQKFVHEALKFGLVGGINTVINYAVFNALALTVFVDGQLKATVIATIVATITSYLMNRHWTYRDRPKSAMQREYVLFFLFNGAGLLIELGVLAAAKYGLGVTSLLALNVAKTGGVLLATLFRFWSYRTFVFQAAPAAPATATDGRTWHGLPRDEWDTMAGMDPVAELAESVSELEEAQPAPGRQQPTAATPPQPRPLPLDAGLAANLDKELEAELAAQLQAVTRRPRRR</sequence>